<keyword evidence="6 7" id="KW-0472">Membrane</keyword>
<evidence type="ECO:0000256" key="2">
    <source>
        <dbReference type="ARBA" id="ARBA00022448"/>
    </source>
</evidence>
<evidence type="ECO:0000256" key="3">
    <source>
        <dbReference type="ARBA" id="ARBA00022475"/>
    </source>
</evidence>
<keyword evidence="4 7" id="KW-0812">Transmembrane</keyword>
<dbReference type="EMBL" id="QVLV01000001">
    <property type="protein sequence ID" value="RGE65244.1"/>
    <property type="molecule type" value="Genomic_DNA"/>
</dbReference>
<dbReference type="Gene3D" id="1.10.3720.10">
    <property type="entry name" value="MetI-like"/>
    <property type="match status" value="1"/>
</dbReference>
<evidence type="ECO:0000313" key="11">
    <source>
        <dbReference type="Proteomes" id="UP000260812"/>
    </source>
</evidence>
<dbReference type="InterPro" id="IPR035906">
    <property type="entry name" value="MetI-like_sf"/>
</dbReference>
<organism evidence="9 11">
    <name type="scientific">Eisenbergiella massiliensis</name>
    <dbReference type="NCBI Taxonomy" id="1720294"/>
    <lineage>
        <taxon>Bacteria</taxon>
        <taxon>Bacillati</taxon>
        <taxon>Bacillota</taxon>
        <taxon>Clostridia</taxon>
        <taxon>Lachnospirales</taxon>
        <taxon>Lachnospiraceae</taxon>
        <taxon>Eisenbergiella</taxon>
    </lineage>
</organism>
<gene>
    <name evidence="10" type="ORF">DWY69_11170</name>
    <name evidence="9" type="ORF">DXC51_01275</name>
</gene>
<feature type="transmembrane region" description="Helical" evidence="7">
    <location>
        <begin position="12"/>
        <end position="31"/>
    </location>
</feature>
<evidence type="ECO:0000256" key="5">
    <source>
        <dbReference type="ARBA" id="ARBA00022989"/>
    </source>
</evidence>
<dbReference type="EMBL" id="QVLU01000009">
    <property type="protein sequence ID" value="RGE71775.1"/>
    <property type="molecule type" value="Genomic_DNA"/>
</dbReference>
<sequence>MQKKKQTCNILYCFLRIAVIAGIIILFLPGLNPARITTLINRNLSLFTTGVSYGQLTTGLGKAFRKGWIEESTMHICMISGLLCCLGITIQGIAACATLGKHRLQRIGNKGILSGSLFSLFGIIGIFCSYQKLLTTSKPEKVNPSLPITFYLISFLTLAIIITAAAILILDEKADPAEPLEIEPKYKLFLIALPFIALAILFGYLPLLGWRYAFFDYKAGDILSMDNFVGFKWFAYLVKNEATRNDTFRVMKNTLGMSGLGIATSWVSMAFAVFLNEIKNSKYRRFVQTFTTVPNFISWVLIFAVALSIFSADGFVSNLMTQTGQWESGKNLLMSNNHVWLQMLLWGTWKGVGWGAIIYIAAISGIDQQLYEAAEVDGAGRFQKMWNITIPELLPTYCVLLLLSIGNILSNGLDQYLVFENSVNSSAIQVLDLYVYKLGVAKGLIPLTTAIGMLKSVVSIILVLAANKIAKAVRGENII</sequence>
<evidence type="ECO:0000256" key="1">
    <source>
        <dbReference type="ARBA" id="ARBA00004651"/>
    </source>
</evidence>
<feature type="transmembrane region" description="Helical" evidence="7">
    <location>
        <begin position="255"/>
        <end position="275"/>
    </location>
</feature>
<reference evidence="9 12" key="1">
    <citation type="submission" date="2018-08" db="EMBL/GenBank/DDBJ databases">
        <title>A genome reference for cultivated species of the human gut microbiota.</title>
        <authorList>
            <person name="Zou Y."/>
            <person name="Xue W."/>
            <person name="Luo G."/>
        </authorList>
    </citation>
    <scope>NUCLEOTIDE SEQUENCE [LARGE SCALE GENOMIC DNA]</scope>
    <source>
        <strain evidence="10 12">AF26-4BH</strain>
        <strain evidence="9">TF05-5AC</strain>
    </source>
</reference>
<feature type="transmembrane region" description="Helical" evidence="7">
    <location>
        <begin position="393"/>
        <end position="413"/>
    </location>
</feature>
<feature type="transmembrane region" description="Helical" evidence="7">
    <location>
        <begin position="73"/>
        <end position="100"/>
    </location>
</feature>
<evidence type="ECO:0000313" key="10">
    <source>
        <dbReference type="EMBL" id="RGE71775.1"/>
    </source>
</evidence>
<feature type="transmembrane region" description="Helical" evidence="7">
    <location>
        <begin position="148"/>
        <end position="168"/>
    </location>
</feature>
<feature type="transmembrane region" description="Helical" evidence="7">
    <location>
        <begin position="296"/>
        <end position="319"/>
    </location>
</feature>
<comment type="subcellular location">
    <subcellularLocation>
        <location evidence="1 7">Cell membrane</location>
        <topology evidence="1 7">Multi-pass membrane protein</topology>
    </subcellularLocation>
</comment>
<dbReference type="Pfam" id="PF00528">
    <property type="entry name" value="BPD_transp_1"/>
    <property type="match status" value="1"/>
</dbReference>
<dbReference type="InterPro" id="IPR050809">
    <property type="entry name" value="UgpAE/MalFG_permease"/>
</dbReference>
<dbReference type="Proteomes" id="UP000260812">
    <property type="component" value="Unassembled WGS sequence"/>
</dbReference>
<evidence type="ECO:0000256" key="4">
    <source>
        <dbReference type="ARBA" id="ARBA00022692"/>
    </source>
</evidence>
<feature type="domain" description="ABC transmembrane type-1" evidence="8">
    <location>
        <begin position="251"/>
        <end position="466"/>
    </location>
</feature>
<dbReference type="Proteomes" id="UP000261166">
    <property type="component" value="Unassembled WGS sequence"/>
</dbReference>
<dbReference type="CDD" id="cd06261">
    <property type="entry name" value="TM_PBP2"/>
    <property type="match status" value="1"/>
</dbReference>
<keyword evidence="2 7" id="KW-0813">Transport</keyword>
<evidence type="ECO:0000256" key="7">
    <source>
        <dbReference type="RuleBase" id="RU363032"/>
    </source>
</evidence>
<dbReference type="PANTHER" id="PTHR43227">
    <property type="entry name" value="BLL4140 PROTEIN"/>
    <property type="match status" value="1"/>
</dbReference>
<evidence type="ECO:0000259" key="8">
    <source>
        <dbReference type="PROSITE" id="PS50928"/>
    </source>
</evidence>
<feature type="transmembrane region" description="Helical" evidence="7">
    <location>
        <begin position="339"/>
        <end position="362"/>
    </location>
</feature>
<comment type="similarity">
    <text evidence="7">Belongs to the binding-protein-dependent transport system permease family.</text>
</comment>
<accession>A0A3E3IDT2</accession>
<evidence type="ECO:0000313" key="12">
    <source>
        <dbReference type="Proteomes" id="UP000261166"/>
    </source>
</evidence>
<evidence type="ECO:0000313" key="9">
    <source>
        <dbReference type="EMBL" id="RGE65244.1"/>
    </source>
</evidence>
<feature type="transmembrane region" description="Helical" evidence="7">
    <location>
        <begin position="188"/>
        <end position="207"/>
    </location>
</feature>
<proteinExistence type="inferred from homology"/>
<dbReference type="InterPro" id="IPR000515">
    <property type="entry name" value="MetI-like"/>
</dbReference>
<protein>
    <submittedName>
        <fullName evidence="9">Sugar ABC transporter permease</fullName>
    </submittedName>
</protein>
<keyword evidence="11" id="KW-1185">Reference proteome</keyword>
<name>A0A3E3IDT2_9FIRM</name>
<keyword evidence="3" id="KW-1003">Cell membrane</keyword>
<evidence type="ECO:0000256" key="6">
    <source>
        <dbReference type="ARBA" id="ARBA00023136"/>
    </source>
</evidence>
<dbReference type="GO" id="GO:0055085">
    <property type="term" value="P:transmembrane transport"/>
    <property type="evidence" value="ECO:0007669"/>
    <property type="project" value="InterPro"/>
</dbReference>
<feature type="transmembrane region" description="Helical" evidence="7">
    <location>
        <begin position="444"/>
        <end position="466"/>
    </location>
</feature>
<dbReference type="PROSITE" id="PS50928">
    <property type="entry name" value="ABC_TM1"/>
    <property type="match status" value="1"/>
</dbReference>
<dbReference type="PANTHER" id="PTHR43227:SF11">
    <property type="entry name" value="BLL4140 PROTEIN"/>
    <property type="match status" value="1"/>
</dbReference>
<dbReference type="AlphaFoldDB" id="A0A3E3IDT2"/>
<dbReference type="SUPFAM" id="SSF161098">
    <property type="entry name" value="MetI-like"/>
    <property type="match status" value="1"/>
</dbReference>
<keyword evidence="5 7" id="KW-1133">Transmembrane helix</keyword>
<dbReference type="GO" id="GO:0005886">
    <property type="term" value="C:plasma membrane"/>
    <property type="evidence" value="ECO:0007669"/>
    <property type="project" value="UniProtKB-SubCell"/>
</dbReference>
<dbReference type="OrthoDB" id="2637002at2"/>
<comment type="caution">
    <text evidence="9">The sequence shown here is derived from an EMBL/GenBank/DDBJ whole genome shotgun (WGS) entry which is preliminary data.</text>
</comment>
<feature type="transmembrane region" description="Helical" evidence="7">
    <location>
        <begin position="112"/>
        <end position="133"/>
    </location>
</feature>